<keyword evidence="5" id="KW-0227">DNA damage</keyword>
<proteinExistence type="inferred from homology"/>
<evidence type="ECO:0000256" key="5">
    <source>
        <dbReference type="ARBA" id="ARBA00022763"/>
    </source>
</evidence>
<comment type="cofactor">
    <cofactor evidence="1">
        <name>[4Fe-4S] cluster</name>
        <dbReference type="ChEBI" id="CHEBI:49883"/>
    </cofactor>
</comment>
<dbReference type="Gene3D" id="1.10.340.30">
    <property type="entry name" value="Hypothetical protein, domain 2"/>
    <property type="match status" value="1"/>
</dbReference>
<keyword evidence="4" id="KW-0479">Metal-binding</keyword>
<dbReference type="InterPro" id="IPR011257">
    <property type="entry name" value="DNA_glycosylase"/>
</dbReference>
<keyword evidence="10" id="KW-0326">Glycosidase</keyword>
<accession>A0A382FU22</accession>
<dbReference type="SUPFAM" id="SSF48150">
    <property type="entry name" value="DNA-glycosylase"/>
    <property type="match status" value="1"/>
</dbReference>
<evidence type="ECO:0000256" key="10">
    <source>
        <dbReference type="ARBA" id="ARBA00023295"/>
    </source>
</evidence>
<feature type="non-terminal residue" evidence="12">
    <location>
        <position position="1"/>
    </location>
</feature>
<dbReference type="PROSITE" id="PS01155">
    <property type="entry name" value="ENDONUCLEASE_III_2"/>
    <property type="match status" value="1"/>
</dbReference>
<evidence type="ECO:0000256" key="8">
    <source>
        <dbReference type="ARBA" id="ARBA00023014"/>
    </source>
</evidence>
<sequence length="234" mass="27472">RAKNLHKTSKILIKKYNGQIPESFVKLKELPGIGDYTANVLLALIYNQPRVALDGNVKRVLSRLFNINKENRVNLFKTKRSGDLAEALMEFGALICKPKDPRCHECKIKKMCAYYASESKIRFGRKIKIQSKSYDIFCYLKKNKKQIALTKNNDLGFLKKFNLPKIKETSKKNKNWKFLCNYKNSISNKKLNINLYYKFSSKIPSEYNWYSLNKNNEFIPSFTKKIFKQISHLY</sequence>
<evidence type="ECO:0000256" key="9">
    <source>
        <dbReference type="ARBA" id="ARBA00023204"/>
    </source>
</evidence>
<dbReference type="InterPro" id="IPR003651">
    <property type="entry name" value="Endonuclease3_FeS-loop_motif"/>
</dbReference>
<evidence type="ECO:0000256" key="2">
    <source>
        <dbReference type="ARBA" id="ARBA00008343"/>
    </source>
</evidence>
<keyword evidence="3" id="KW-0004">4Fe-4S</keyword>
<keyword evidence="8" id="KW-0411">Iron-sulfur</keyword>
<keyword evidence="7" id="KW-0408">Iron</keyword>
<evidence type="ECO:0000256" key="3">
    <source>
        <dbReference type="ARBA" id="ARBA00022485"/>
    </source>
</evidence>
<evidence type="ECO:0000256" key="1">
    <source>
        <dbReference type="ARBA" id="ARBA00001966"/>
    </source>
</evidence>
<reference evidence="12" key="1">
    <citation type="submission" date="2018-05" db="EMBL/GenBank/DDBJ databases">
        <authorList>
            <person name="Lanie J.A."/>
            <person name="Ng W.-L."/>
            <person name="Kazmierczak K.M."/>
            <person name="Andrzejewski T.M."/>
            <person name="Davidsen T.M."/>
            <person name="Wayne K.J."/>
            <person name="Tettelin H."/>
            <person name="Glass J.I."/>
            <person name="Rusch D."/>
            <person name="Podicherti R."/>
            <person name="Tsui H.-C.T."/>
            <person name="Winkler M.E."/>
        </authorList>
    </citation>
    <scope>NUCLEOTIDE SEQUENCE</scope>
</reference>
<dbReference type="Gene3D" id="1.10.1670.10">
    <property type="entry name" value="Helix-hairpin-Helix base-excision DNA repair enzymes (C-terminal)"/>
    <property type="match status" value="1"/>
</dbReference>
<dbReference type="GO" id="GO:0006298">
    <property type="term" value="P:mismatch repair"/>
    <property type="evidence" value="ECO:0007669"/>
    <property type="project" value="TreeGrafter"/>
</dbReference>
<dbReference type="InterPro" id="IPR003265">
    <property type="entry name" value="HhH-GPD_domain"/>
</dbReference>
<dbReference type="GO" id="GO:0046872">
    <property type="term" value="F:metal ion binding"/>
    <property type="evidence" value="ECO:0007669"/>
    <property type="project" value="UniProtKB-KW"/>
</dbReference>
<organism evidence="12">
    <name type="scientific">marine metagenome</name>
    <dbReference type="NCBI Taxonomy" id="408172"/>
    <lineage>
        <taxon>unclassified sequences</taxon>
        <taxon>metagenomes</taxon>
        <taxon>ecological metagenomes</taxon>
    </lineage>
</organism>
<dbReference type="AlphaFoldDB" id="A0A382FU22"/>
<evidence type="ECO:0000256" key="7">
    <source>
        <dbReference type="ARBA" id="ARBA00023004"/>
    </source>
</evidence>
<dbReference type="GO" id="GO:0032357">
    <property type="term" value="F:oxidized purine DNA binding"/>
    <property type="evidence" value="ECO:0007669"/>
    <property type="project" value="TreeGrafter"/>
</dbReference>
<comment type="similarity">
    <text evidence="2">Belongs to the Nth/MutY family.</text>
</comment>
<evidence type="ECO:0000259" key="11">
    <source>
        <dbReference type="SMART" id="SM00478"/>
    </source>
</evidence>
<evidence type="ECO:0000313" key="12">
    <source>
        <dbReference type="EMBL" id="SVB66075.1"/>
    </source>
</evidence>
<evidence type="ECO:0000256" key="4">
    <source>
        <dbReference type="ARBA" id="ARBA00022723"/>
    </source>
</evidence>
<protein>
    <recommendedName>
        <fullName evidence="11">HhH-GPD domain-containing protein</fullName>
    </recommendedName>
</protein>
<dbReference type="SMART" id="SM00525">
    <property type="entry name" value="FES"/>
    <property type="match status" value="1"/>
</dbReference>
<dbReference type="InterPro" id="IPR044298">
    <property type="entry name" value="MIG/MutY"/>
</dbReference>
<dbReference type="EMBL" id="UINC01051657">
    <property type="protein sequence ID" value="SVB66075.1"/>
    <property type="molecule type" value="Genomic_DNA"/>
</dbReference>
<dbReference type="SMART" id="SM00478">
    <property type="entry name" value="ENDO3c"/>
    <property type="match status" value="1"/>
</dbReference>
<feature type="domain" description="HhH-GPD" evidence="11">
    <location>
        <begin position="1"/>
        <end position="94"/>
    </location>
</feature>
<dbReference type="PANTHER" id="PTHR42944">
    <property type="entry name" value="ADENINE DNA GLYCOSYLASE"/>
    <property type="match status" value="1"/>
</dbReference>
<dbReference type="GO" id="GO:0035485">
    <property type="term" value="F:adenine/guanine mispair binding"/>
    <property type="evidence" value="ECO:0007669"/>
    <property type="project" value="TreeGrafter"/>
</dbReference>
<keyword evidence="6" id="KW-0378">Hydrolase</keyword>
<dbReference type="PANTHER" id="PTHR42944:SF1">
    <property type="entry name" value="ADENINE DNA GLYCOSYLASE"/>
    <property type="match status" value="1"/>
</dbReference>
<dbReference type="GO" id="GO:0000701">
    <property type="term" value="F:purine-specific mismatch base pair DNA N-glycosylase activity"/>
    <property type="evidence" value="ECO:0007669"/>
    <property type="project" value="TreeGrafter"/>
</dbReference>
<name>A0A382FU22_9ZZZZ</name>
<dbReference type="GO" id="GO:0051539">
    <property type="term" value="F:4 iron, 4 sulfur cluster binding"/>
    <property type="evidence" value="ECO:0007669"/>
    <property type="project" value="UniProtKB-KW"/>
</dbReference>
<dbReference type="CDD" id="cd00056">
    <property type="entry name" value="ENDO3c"/>
    <property type="match status" value="1"/>
</dbReference>
<keyword evidence="9" id="KW-0234">DNA repair</keyword>
<evidence type="ECO:0000256" key="6">
    <source>
        <dbReference type="ARBA" id="ARBA00022801"/>
    </source>
</evidence>
<dbReference type="InterPro" id="IPR004036">
    <property type="entry name" value="Endonuclease-III-like_CS2"/>
</dbReference>
<dbReference type="GO" id="GO:0034039">
    <property type="term" value="F:8-oxo-7,8-dihydroguanine DNA N-glycosylase activity"/>
    <property type="evidence" value="ECO:0007669"/>
    <property type="project" value="TreeGrafter"/>
</dbReference>
<dbReference type="GO" id="GO:0006284">
    <property type="term" value="P:base-excision repair"/>
    <property type="evidence" value="ECO:0007669"/>
    <property type="project" value="InterPro"/>
</dbReference>
<dbReference type="InterPro" id="IPR023170">
    <property type="entry name" value="HhH_base_excis_C"/>
</dbReference>
<gene>
    <name evidence="12" type="ORF">METZ01_LOCUS218929</name>
</gene>